<proteinExistence type="predicted"/>
<keyword evidence="2" id="KW-1185">Reference proteome</keyword>
<dbReference type="PANTHER" id="PTHR43459:SF1">
    <property type="entry name" value="EG:BACN32G11.4 PROTEIN"/>
    <property type="match status" value="1"/>
</dbReference>
<dbReference type="SUPFAM" id="SSF52096">
    <property type="entry name" value="ClpP/crotonase"/>
    <property type="match status" value="1"/>
</dbReference>
<dbReference type="Pfam" id="PF00378">
    <property type="entry name" value="ECH_1"/>
    <property type="match status" value="1"/>
</dbReference>
<reference evidence="1 2" key="1">
    <citation type="submission" date="2023-07" db="EMBL/GenBank/DDBJ databases">
        <title>Sequencing the genomes of 1000 actinobacteria strains.</title>
        <authorList>
            <person name="Klenk H.-P."/>
        </authorList>
    </citation>
    <scope>NUCLEOTIDE SEQUENCE [LARGE SCALE GENOMIC DNA]</scope>
    <source>
        <strain evidence="1 2">DSM 45805</strain>
    </source>
</reference>
<dbReference type="PANTHER" id="PTHR43459">
    <property type="entry name" value="ENOYL-COA HYDRATASE"/>
    <property type="match status" value="1"/>
</dbReference>
<dbReference type="RefSeq" id="WP_306995953.1">
    <property type="nucleotide sequence ID" value="NZ_JAUSUT010000001.1"/>
</dbReference>
<evidence type="ECO:0000313" key="1">
    <source>
        <dbReference type="EMBL" id="MDQ0381347.1"/>
    </source>
</evidence>
<sequence length="215" mass="22333">MTEIARQRLIDPGAGKRLDAKARDELSRAVREWRKDRPGAVLLEVEADAWHHAPELEGTPLEHDTVDAGYQSLVRNLFALACPVVVALDGQVSGFGLALAMTADVRAATDRTTLAVGGPAAALLGGAGWLLGHAGGGSTFAQLAWTGATLSAEEGRRRGLLAPAGDAAALAERLAADPAGSSALKRALNTPRQAELGTALGYQSWLAEVATERPS</sequence>
<gene>
    <name evidence="1" type="ORF">FB470_005341</name>
</gene>
<dbReference type="Gene3D" id="3.90.226.10">
    <property type="entry name" value="2-enoyl-CoA Hydratase, Chain A, domain 1"/>
    <property type="match status" value="1"/>
</dbReference>
<organism evidence="1 2">
    <name type="scientific">Amycolatopsis thermophila</name>
    <dbReference type="NCBI Taxonomy" id="206084"/>
    <lineage>
        <taxon>Bacteria</taxon>
        <taxon>Bacillati</taxon>
        <taxon>Actinomycetota</taxon>
        <taxon>Actinomycetes</taxon>
        <taxon>Pseudonocardiales</taxon>
        <taxon>Pseudonocardiaceae</taxon>
        <taxon>Amycolatopsis</taxon>
    </lineage>
</organism>
<dbReference type="InterPro" id="IPR029045">
    <property type="entry name" value="ClpP/crotonase-like_dom_sf"/>
</dbReference>
<dbReference type="Proteomes" id="UP001229651">
    <property type="component" value="Unassembled WGS sequence"/>
</dbReference>
<protein>
    <submittedName>
        <fullName evidence="1">Enoyl-CoA hydratase/carnithine racemase</fullName>
    </submittedName>
</protein>
<evidence type="ECO:0000313" key="2">
    <source>
        <dbReference type="Proteomes" id="UP001229651"/>
    </source>
</evidence>
<name>A0ABU0F196_9PSEU</name>
<accession>A0ABU0F196</accession>
<dbReference type="InterPro" id="IPR001753">
    <property type="entry name" value="Enoyl-CoA_hydra/iso"/>
</dbReference>
<dbReference type="EMBL" id="JAUSUT010000001">
    <property type="protein sequence ID" value="MDQ0381347.1"/>
    <property type="molecule type" value="Genomic_DNA"/>
</dbReference>
<comment type="caution">
    <text evidence="1">The sequence shown here is derived from an EMBL/GenBank/DDBJ whole genome shotgun (WGS) entry which is preliminary data.</text>
</comment>